<feature type="transmembrane region" description="Helical" evidence="7">
    <location>
        <begin position="84"/>
        <end position="105"/>
    </location>
</feature>
<accession>A0A7W6EI19</accession>
<name>A0A7W6EI19_9HYPH</name>
<dbReference type="CDD" id="cd06261">
    <property type="entry name" value="TM_PBP2"/>
    <property type="match status" value="1"/>
</dbReference>
<proteinExistence type="inferred from homology"/>
<evidence type="ECO:0000256" key="7">
    <source>
        <dbReference type="RuleBase" id="RU363032"/>
    </source>
</evidence>
<dbReference type="AlphaFoldDB" id="A0A7W6EI19"/>
<evidence type="ECO:0000313" key="10">
    <source>
        <dbReference type="Proteomes" id="UP000537592"/>
    </source>
</evidence>
<keyword evidence="5 7" id="KW-1133">Transmembrane helix</keyword>
<evidence type="ECO:0000256" key="6">
    <source>
        <dbReference type="ARBA" id="ARBA00023136"/>
    </source>
</evidence>
<keyword evidence="3" id="KW-1003">Cell membrane</keyword>
<feature type="transmembrane region" description="Helical" evidence="7">
    <location>
        <begin position="262"/>
        <end position="283"/>
    </location>
</feature>
<evidence type="ECO:0000256" key="1">
    <source>
        <dbReference type="ARBA" id="ARBA00004651"/>
    </source>
</evidence>
<keyword evidence="6 7" id="KW-0472">Membrane</keyword>
<dbReference type="PANTHER" id="PTHR43744">
    <property type="entry name" value="ABC TRANSPORTER PERMEASE PROTEIN MG189-RELATED-RELATED"/>
    <property type="match status" value="1"/>
</dbReference>
<feature type="transmembrane region" description="Helical" evidence="7">
    <location>
        <begin position="117"/>
        <end position="139"/>
    </location>
</feature>
<evidence type="ECO:0000256" key="4">
    <source>
        <dbReference type="ARBA" id="ARBA00022692"/>
    </source>
</evidence>
<keyword evidence="9" id="KW-0762">Sugar transport</keyword>
<feature type="transmembrane region" description="Helical" evidence="7">
    <location>
        <begin position="159"/>
        <end position="179"/>
    </location>
</feature>
<keyword evidence="2 7" id="KW-0813">Transport</keyword>
<comment type="subcellular location">
    <subcellularLocation>
        <location evidence="1 7">Cell membrane</location>
        <topology evidence="1 7">Multi-pass membrane protein</topology>
    </subcellularLocation>
</comment>
<organism evidence="9 10">
    <name type="scientific">Pseudochelatococcus contaminans</name>
    <dbReference type="NCBI Taxonomy" id="1538103"/>
    <lineage>
        <taxon>Bacteria</taxon>
        <taxon>Pseudomonadati</taxon>
        <taxon>Pseudomonadota</taxon>
        <taxon>Alphaproteobacteria</taxon>
        <taxon>Hyphomicrobiales</taxon>
        <taxon>Chelatococcaceae</taxon>
        <taxon>Pseudochelatococcus</taxon>
    </lineage>
</organism>
<dbReference type="InterPro" id="IPR000515">
    <property type="entry name" value="MetI-like"/>
</dbReference>
<feature type="transmembrane region" description="Helical" evidence="7">
    <location>
        <begin position="20"/>
        <end position="38"/>
    </location>
</feature>
<protein>
    <submittedName>
        <fullName evidence="9">Multiple sugar transport system permease protein</fullName>
    </submittedName>
</protein>
<dbReference type="SUPFAM" id="SSF161098">
    <property type="entry name" value="MetI-like"/>
    <property type="match status" value="1"/>
</dbReference>
<dbReference type="EMBL" id="JACICC010000005">
    <property type="protein sequence ID" value="MBB3810262.1"/>
    <property type="molecule type" value="Genomic_DNA"/>
</dbReference>
<dbReference type="GO" id="GO:0005886">
    <property type="term" value="C:plasma membrane"/>
    <property type="evidence" value="ECO:0007669"/>
    <property type="project" value="UniProtKB-SubCell"/>
</dbReference>
<evidence type="ECO:0000259" key="8">
    <source>
        <dbReference type="PROSITE" id="PS50928"/>
    </source>
</evidence>
<evidence type="ECO:0000256" key="3">
    <source>
        <dbReference type="ARBA" id="ARBA00022475"/>
    </source>
</evidence>
<feature type="domain" description="ABC transmembrane type-1" evidence="8">
    <location>
        <begin position="80"/>
        <end position="283"/>
    </location>
</feature>
<dbReference type="InterPro" id="IPR035906">
    <property type="entry name" value="MetI-like_sf"/>
</dbReference>
<comment type="caution">
    <text evidence="9">The sequence shown here is derived from an EMBL/GenBank/DDBJ whole genome shotgun (WGS) entry which is preliminary data.</text>
</comment>
<keyword evidence="4 7" id="KW-0812">Transmembrane</keyword>
<dbReference type="Pfam" id="PF00528">
    <property type="entry name" value="BPD_transp_1"/>
    <property type="match status" value="1"/>
</dbReference>
<dbReference type="RefSeq" id="WP_183753139.1">
    <property type="nucleotide sequence ID" value="NZ_JACICC010000005.1"/>
</dbReference>
<dbReference type="Proteomes" id="UP000537592">
    <property type="component" value="Unassembled WGS sequence"/>
</dbReference>
<sequence>MATIKHTGGALFQSGAERFLAAALLLFAAAVTIAPYLWMLSASFKTGQEMYVFPPTWLPTAPNLGNYIEVLQLPYAGQQLVNSLIYAGGTTLANLILCSLAGYAFARLEFRGRNALFALVLALLMVPTQSQIIPVFLIVKHIPFAGGNDWLGNGGTGLLNTYAGLILPNAATPFGIFLMRQFFIRVPPEYEESARLDGAGSFAIFRKILLPLSRPALTVLAILSFQQAWNDFVWPLILTSTRDMGTLQTGLQLLHSGPDTRWNVVMAAAALITAPMIIVFLSAQRHFIQNFASTGLKG</sequence>
<dbReference type="PANTHER" id="PTHR43744:SF12">
    <property type="entry name" value="ABC TRANSPORTER PERMEASE PROTEIN MG189-RELATED"/>
    <property type="match status" value="1"/>
</dbReference>
<keyword evidence="10" id="KW-1185">Reference proteome</keyword>
<evidence type="ECO:0000313" key="9">
    <source>
        <dbReference type="EMBL" id="MBB3810262.1"/>
    </source>
</evidence>
<evidence type="ECO:0000256" key="5">
    <source>
        <dbReference type="ARBA" id="ARBA00022989"/>
    </source>
</evidence>
<dbReference type="Gene3D" id="1.10.3720.10">
    <property type="entry name" value="MetI-like"/>
    <property type="match status" value="1"/>
</dbReference>
<reference evidence="9 10" key="1">
    <citation type="submission" date="2020-08" db="EMBL/GenBank/DDBJ databases">
        <title>Genomic Encyclopedia of Type Strains, Phase IV (KMG-IV): sequencing the most valuable type-strain genomes for metagenomic binning, comparative biology and taxonomic classification.</title>
        <authorList>
            <person name="Goeker M."/>
        </authorList>
    </citation>
    <scope>NUCLEOTIDE SEQUENCE [LARGE SCALE GENOMIC DNA]</scope>
    <source>
        <strain evidence="9 10">DSM 28760</strain>
    </source>
</reference>
<comment type="similarity">
    <text evidence="7">Belongs to the binding-protein-dependent transport system permease family.</text>
</comment>
<dbReference type="GO" id="GO:0055085">
    <property type="term" value="P:transmembrane transport"/>
    <property type="evidence" value="ECO:0007669"/>
    <property type="project" value="InterPro"/>
</dbReference>
<gene>
    <name evidence="9" type="ORF">FHS81_002358</name>
</gene>
<dbReference type="PROSITE" id="PS50928">
    <property type="entry name" value="ABC_TM1"/>
    <property type="match status" value="1"/>
</dbReference>
<evidence type="ECO:0000256" key="2">
    <source>
        <dbReference type="ARBA" id="ARBA00022448"/>
    </source>
</evidence>